<dbReference type="Pfam" id="PF07228">
    <property type="entry name" value="SpoIIE"/>
    <property type="match status" value="1"/>
</dbReference>
<feature type="transmembrane region" description="Helical" evidence="2">
    <location>
        <begin position="312"/>
        <end position="335"/>
    </location>
</feature>
<keyword evidence="2" id="KW-1133">Transmembrane helix</keyword>
<dbReference type="Gene3D" id="3.30.450.20">
    <property type="entry name" value="PAS domain"/>
    <property type="match status" value="1"/>
</dbReference>
<dbReference type="PROSITE" id="PS50885">
    <property type="entry name" value="HAMP"/>
    <property type="match status" value="1"/>
</dbReference>
<dbReference type="Pfam" id="PF00672">
    <property type="entry name" value="HAMP"/>
    <property type="match status" value="1"/>
</dbReference>
<dbReference type="GO" id="GO:0007165">
    <property type="term" value="P:signal transduction"/>
    <property type="evidence" value="ECO:0007669"/>
    <property type="project" value="InterPro"/>
</dbReference>
<reference evidence="4 5" key="1">
    <citation type="submission" date="2016-11" db="EMBL/GenBank/DDBJ databases">
        <authorList>
            <person name="Jaros S."/>
            <person name="Januszkiewicz K."/>
            <person name="Wedrychowicz H."/>
        </authorList>
    </citation>
    <scope>NUCLEOTIDE SEQUENCE [LARGE SCALE GENOMIC DNA]</scope>
    <source>
        <strain evidence="4 5">DSM 18899</strain>
    </source>
</reference>
<dbReference type="PANTHER" id="PTHR43156">
    <property type="entry name" value="STAGE II SPORULATION PROTEIN E-RELATED"/>
    <property type="match status" value="1"/>
</dbReference>
<proteinExistence type="predicted"/>
<dbReference type="GO" id="GO:0016791">
    <property type="term" value="F:phosphatase activity"/>
    <property type="evidence" value="ECO:0007669"/>
    <property type="project" value="TreeGrafter"/>
</dbReference>
<evidence type="ECO:0000256" key="2">
    <source>
        <dbReference type="SAM" id="Phobius"/>
    </source>
</evidence>
<organism evidence="4 5">
    <name type="scientific">Chitinimonas taiwanensis DSM 18899</name>
    <dbReference type="NCBI Taxonomy" id="1121279"/>
    <lineage>
        <taxon>Bacteria</taxon>
        <taxon>Pseudomonadati</taxon>
        <taxon>Pseudomonadota</taxon>
        <taxon>Betaproteobacteria</taxon>
        <taxon>Neisseriales</taxon>
        <taxon>Chitinibacteraceae</taxon>
        <taxon>Chitinimonas</taxon>
    </lineage>
</organism>
<dbReference type="Proteomes" id="UP000186513">
    <property type="component" value="Unassembled WGS sequence"/>
</dbReference>
<dbReference type="InterPro" id="IPR052016">
    <property type="entry name" value="Bact_Sigma-Reg"/>
</dbReference>
<dbReference type="Gene3D" id="6.10.340.10">
    <property type="match status" value="1"/>
</dbReference>
<dbReference type="InterPro" id="IPR036457">
    <property type="entry name" value="PPM-type-like_dom_sf"/>
</dbReference>
<evidence type="ECO:0000313" key="5">
    <source>
        <dbReference type="Proteomes" id="UP000186513"/>
    </source>
</evidence>
<feature type="domain" description="HAMP" evidence="3">
    <location>
        <begin position="337"/>
        <end position="389"/>
    </location>
</feature>
<dbReference type="InterPro" id="IPR001932">
    <property type="entry name" value="PPM-type_phosphatase-like_dom"/>
</dbReference>
<dbReference type="SMART" id="SM00331">
    <property type="entry name" value="PP2C_SIG"/>
    <property type="match status" value="1"/>
</dbReference>
<keyword evidence="2" id="KW-0472">Membrane</keyword>
<dbReference type="InterPro" id="IPR003660">
    <property type="entry name" value="HAMP_dom"/>
</dbReference>
<dbReference type="GO" id="GO:0016020">
    <property type="term" value="C:membrane"/>
    <property type="evidence" value="ECO:0007669"/>
    <property type="project" value="InterPro"/>
</dbReference>
<name>A0A1K2HIG5_9NEIS</name>
<dbReference type="OrthoDB" id="5496380at2"/>
<protein>
    <submittedName>
        <fullName evidence="4">Serine phosphatase RsbU, regulator of sigma subunit</fullName>
    </submittedName>
</protein>
<dbReference type="NCBIfam" id="NF038263">
    <property type="entry name" value="prot_phos_SiaA"/>
    <property type="match status" value="1"/>
</dbReference>
<dbReference type="STRING" id="1121279.SAMN02745887_02000"/>
<evidence type="ECO:0000313" key="4">
    <source>
        <dbReference type="EMBL" id="SFZ76550.1"/>
    </source>
</evidence>
<sequence length="663" mass="73046">MAALGLRGKSLLALLLACLIALIPAALIGWQVVDSIRNHFGQAFVRNTTLLKREQIFAPLSRELALSLRLADSEVTRQWLLDEDNPAKRALFFREAEGYRRDFRDHSYFVISEGSRQYYFNDAKTALSQQARYQLRADKADDSWYFNTLRDTAHFNINVNYDSQLKVTKAWINVIVRDGARKIGLAGSGLDLSTFLEQFIVSREAGVTPMILDRKGAIQAHPDKTLIALNSATQRGELGSGQLQQLLGGAQDASALQRAMQDAEAQPGSVASTWVQLDGRRQLLALSFIPELGWHVLTAVDLHAARVMEGPWLTPLLVALAVLLLALLLGFAYAVDKLVLRPISHLQKSAQAMAQGQYEVALPEGRDDEIGQLSAAFGVMAHKVRSHTSELEDRVRERTQALEQANRDMAAAHKKIDDSIDYASLIQRAMLPDRHLVQALGEKHAVLWRPRDVVGGDFYVYRAAEQGCLFGVVDCAGHGVPGALMTMLAHAAIDQAIADAGMADPAGILRRCDQIIRSMLHDESGRQALASNMDVGLAYVDLHGRTVTFAGAKIALYYSDGEQVAELAGARRAIGDKRIGQYHNAQLPLQAGQTFYMSTDGFLDQAGGEMGFGFGSSRFADMIRTHARLPLREQGEAFSSTLAQYQGEHAQRDDITMLCFRFD</sequence>
<dbReference type="CDD" id="cd06225">
    <property type="entry name" value="HAMP"/>
    <property type="match status" value="1"/>
</dbReference>
<gene>
    <name evidence="4" type="ORF">SAMN02745887_02000</name>
</gene>
<dbReference type="SMART" id="SM00304">
    <property type="entry name" value="HAMP"/>
    <property type="match status" value="1"/>
</dbReference>
<keyword evidence="1" id="KW-0378">Hydrolase</keyword>
<accession>A0A1K2HIG5</accession>
<dbReference type="RefSeq" id="WP_072428509.1">
    <property type="nucleotide sequence ID" value="NZ_FPKR01000007.1"/>
</dbReference>
<dbReference type="SUPFAM" id="SSF81606">
    <property type="entry name" value="PP2C-like"/>
    <property type="match status" value="1"/>
</dbReference>
<dbReference type="AlphaFoldDB" id="A0A1K2HIG5"/>
<dbReference type="SUPFAM" id="SSF158472">
    <property type="entry name" value="HAMP domain-like"/>
    <property type="match status" value="1"/>
</dbReference>
<dbReference type="PANTHER" id="PTHR43156:SF9">
    <property type="entry name" value="HAMP DOMAIN-CONTAINING PROTEIN"/>
    <property type="match status" value="1"/>
</dbReference>
<dbReference type="Gene3D" id="3.60.40.10">
    <property type="entry name" value="PPM-type phosphatase domain"/>
    <property type="match status" value="1"/>
</dbReference>
<keyword evidence="5" id="KW-1185">Reference proteome</keyword>
<evidence type="ECO:0000256" key="1">
    <source>
        <dbReference type="ARBA" id="ARBA00022801"/>
    </source>
</evidence>
<evidence type="ECO:0000259" key="3">
    <source>
        <dbReference type="PROSITE" id="PS50885"/>
    </source>
</evidence>
<dbReference type="EMBL" id="FPKR01000007">
    <property type="protein sequence ID" value="SFZ76550.1"/>
    <property type="molecule type" value="Genomic_DNA"/>
</dbReference>
<keyword evidence="2" id="KW-0812">Transmembrane</keyword>